<evidence type="ECO:0000313" key="3">
    <source>
        <dbReference type="Proteomes" id="UP000446768"/>
    </source>
</evidence>
<dbReference type="Proteomes" id="UP000446768">
    <property type="component" value="Unassembled WGS sequence"/>
</dbReference>
<comment type="caution">
    <text evidence="2">The sequence shown here is derived from an EMBL/GenBank/DDBJ whole genome shotgun (WGS) entry which is preliminary data.</text>
</comment>
<gene>
    <name evidence="2" type="ORF">GJ700_08035</name>
</gene>
<keyword evidence="3" id="KW-1185">Reference proteome</keyword>
<organism evidence="2 3">
    <name type="scientific">Pseudoduganella rivuli</name>
    <dbReference type="NCBI Taxonomy" id="2666085"/>
    <lineage>
        <taxon>Bacteria</taxon>
        <taxon>Pseudomonadati</taxon>
        <taxon>Pseudomonadota</taxon>
        <taxon>Betaproteobacteria</taxon>
        <taxon>Burkholderiales</taxon>
        <taxon>Oxalobacteraceae</taxon>
        <taxon>Telluria group</taxon>
        <taxon>Pseudoduganella</taxon>
    </lineage>
</organism>
<reference evidence="2 3" key="1">
    <citation type="submission" date="2019-11" db="EMBL/GenBank/DDBJ databases">
        <title>Novel species isolated from a subtropical stream in China.</title>
        <authorList>
            <person name="Lu H."/>
        </authorList>
    </citation>
    <scope>NUCLEOTIDE SEQUENCE [LARGE SCALE GENOMIC DNA]</scope>
    <source>
        <strain evidence="2 3">FT92W</strain>
    </source>
</reference>
<name>A0A7X2IKJ4_9BURK</name>
<sequence length="127" mass="13645">MSSIGSTSRVYIALENMRGTFDATVLRVQIRARSPNGGGTAGEVYLGSIALFGLRKASVSHPGGTNAGLTSYLDFTSQANQLFGQALPPDAQFQVSIHPHHELPDGIEISIERIRIYLAPMDSSRQS</sequence>
<feature type="domain" description="DUF7868" evidence="1">
    <location>
        <begin position="7"/>
        <end position="117"/>
    </location>
</feature>
<dbReference type="Pfam" id="PF25271">
    <property type="entry name" value="DUF7868"/>
    <property type="match status" value="1"/>
</dbReference>
<dbReference type="AlphaFoldDB" id="A0A7X2IKJ4"/>
<evidence type="ECO:0000313" key="2">
    <source>
        <dbReference type="EMBL" id="MRV71674.1"/>
    </source>
</evidence>
<accession>A0A7X2IKJ4</accession>
<dbReference type="EMBL" id="WKJJ01000004">
    <property type="protein sequence ID" value="MRV71674.1"/>
    <property type="molecule type" value="Genomic_DNA"/>
</dbReference>
<dbReference type="InterPro" id="IPR057190">
    <property type="entry name" value="DUF7868"/>
</dbReference>
<evidence type="ECO:0000259" key="1">
    <source>
        <dbReference type="Pfam" id="PF25271"/>
    </source>
</evidence>
<protein>
    <recommendedName>
        <fullName evidence="1">DUF7868 domain-containing protein</fullName>
    </recommendedName>
</protein>
<proteinExistence type="predicted"/>